<organism evidence="2 3">
    <name type="scientific">candidate division Kazan bacterium</name>
    <dbReference type="NCBI Taxonomy" id="2202143"/>
    <lineage>
        <taxon>Bacteria</taxon>
        <taxon>Bacteria division Kazan-3B-28</taxon>
    </lineage>
</organism>
<evidence type="ECO:0000313" key="3">
    <source>
        <dbReference type="Proteomes" id="UP000281261"/>
    </source>
</evidence>
<proteinExistence type="predicted"/>
<reference evidence="2 3" key="1">
    <citation type="submission" date="2018-06" db="EMBL/GenBank/DDBJ databases">
        <title>Extensive metabolic versatility and redundancy in microbially diverse, dynamic hydrothermal sediments.</title>
        <authorList>
            <person name="Dombrowski N."/>
            <person name="Teske A."/>
            <person name="Baker B.J."/>
        </authorList>
    </citation>
    <scope>NUCLEOTIDE SEQUENCE [LARGE SCALE GENOMIC DNA]</scope>
    <source>
        <strain evidence="2">B79_G16</strain>
    </source>
</reference>
<evidence type="ECO:0000259" key="1">
    <source>
        <dbReference type="Pfam" id="PF09643"/>
    </source>
</evidence>
<dbReference type="InterPro" id="IPR023385">
    <property type="entry name" value="YopX-like_C"/>
</dbReference>
<dbReference type="SUPFAM" id="SSF159006">
    <property type="entry name" value="YopX-like"/>
    <property type="match status" value="1"/>
</dbReference>
<name>A0A420ZAH5_UNCK3</name>
<accession>A0A420ZAH5</accession>
<dbReference type="AlphaFoldDB" id="A0A420ZAH5"/>
<comment type="caution">
    <text evidence="2">The sequence shown here is derived from an EMBL/GenBank/DDBJ whole genome shotgun (WGS) entry which is preliminary data.</text>
</comment>
<dbReference type="Pfam" id="PF09643">
    <property type="entry name" value="YopX"/>
    <property type="match status" value="1"/>
</dbReference>
<dbReference type="EMBL" id="QMNG01000137">
    <property type="protein sequence ID" value="RLC35568.1"/>
    <property type="molecule type" value="Genomic_DNA"/>
</dbReference>
<protein>
    <recommendedName>
        <fullName evidence="1">YopX protein domain-containing protein</fullName>
    </recommendedName>
</protein>
<evidence type="ECO:0000313" key="2">
    <source>
        <dbReference type="EMBL" id="RLC35568.1"/>
    </source>
</evidence>
<sequence>MREIKFRGKKIDTEEWIYGSLIIEVDPLADDFKYFIKPFKYLVGKLVIPETVGQYTGLKDKNSREIYEGDILKVWIQGYLQNDYYVVKDLRELYLEFNRDDPYYLFDKVEVVGNIFDNLDLLIDEAVNDLISDIKYRANHWQVQGSFSVSTEPAGIDVWRLSCKKCGAEIEAFSLEELKSIVKTKKWGLIDGYNIMCPSCLVNCIKNKTLKTNSLNKERKNV</sequence>
<dbReference type="InterPro" id="IPR019096">
    <property type="entry name" value="YopX_protein"/>
</dbReference>
<feature type="domain" description="YopX protein" evidence="1">
    <location>
        <begin position="5"/>
        <end position="122"/>
    </location>
</feature>
<gene>
    <name evidence="2" type="ORF">DRH29_06060</name>
</gene>
<dbReference type="Proteomes" id="UP000281261">
    <property type="component" value="Unassembled WGS sequence"/>
</dbReference>
<dbReference type="Gene3D" id="2.30.30.290">
    <property type="entry name" value="YopX-like domains"/>
    <property type="match status" value="1"/>
</dbReference>